<keyword evidence="2" id="KW-1185">Reference proteome</keyword>
<dbReference type="Proteomes" id="UP001159363">
    <property type="component" value="Chromosome 9"/>
</dbReference>
<gene>
    <name evidence="1" type="ORF">PR048_025556</name>
</gene>
<proteinExistence type="predicted"/>
<comment type="caution">
    <text evidence="1">The sequence shown here is derived from an EMBL/GenBank/DDBJ whole genome shotgun (WGS) entry which is preliminary data.</text>
</comment>
<protein>
    <submittedName>
        <fullName evidence="1">Uncharacterized protein</fullName>
    </submittedName>
</protein>
<organism evidence="1 2">
    <name type="scientific">Dryococelus australis</name>
    <dbReference type="NCBI Taxonomy" id="614101"/>
    <lineage>
        <taxon>Eukaryota</taxon>
        <taxon>Metazoa</taxon>
        <taxon>Ecdysozoa</taxon>
        <taxon>Arthropoda</taxon>
        <taxon>Hexapoda</taxon>
        <taxon>Insecta</taxon>
        <taxon>Pterygota</taxon>
        <taxon>Neoptera</taxon>
        <taxon>Polyneoptera</taxon>
        <taxon>Phasmatodea</taxon>
        <taxon>Verophasmatodea</taxon>
        <taxon>Anareolatae</taxon>
        <taxon>Phasmatidae</taxon>
        <taxon>Eurycanthinae</taxon>
        <taxon>Dryococelus</taxon>
    </lineage>
</organism>
<sequence>MKYGQYNRFSLIWWMAVSKFLDSFTRSQVFPGNADLQHIHMTGLLPTAMDITKTAYGASKHYDIILQTITDKVKGRREVKSKSHGRPTVF</sequence>
<name>A0ABQ9GRL2_9NEOP</name>
<accession>A0ABQ9GRL2</accession>
<evidence type="ECO:0000313" key="2">
    <source>
        <dbReference type="Proteomes" id="UP001159363"/>
    </source>
</evidence>
<dbReference type="EMBL" id="JARBHB010000010">
    <property type="protein sequence ID" value="KAJ8874690.1"/>
    <property type="molecule type" value="Genomic_DNA"/>
</dbReference>
<reference evidence="1 2" key="1">
    <citation type="submission" date="2023-02" db="EMBL/GenBank/DDBJ databases">
        <title>LHISI_Scaffold_Assembly.</title>
        <authorList>
            <person name="Stuart O.P."/>
            <person name="Cleave R."/>
            <person name="Magrath M.J.L."/>
            <person name="Mikheyev A.S."/>
        </authorList>
    </citation>
    <scope>NUCLEOTIDE SEQUENCE [LARGE SCALE GENOMIC DNA]</scope>
    <source>
        <strain evidence="1">Daus_M_001</strain>
        <tissue evidence="1">Leg muscle</tissue>
    </source>
</reference>
<evidence type="ECO:0000313" key="1">
    <source>
        <dbReference type="EMBL" id="KAJ8874690.1"/>
    </source>
</evidence>